<dbReference type="Proteomes" id="UP000244956">
    <property type="component" value="Unassembled WGS sequence"/>
</dbReference>
<protein>
    <submittedName>
        <fullName evidence="5">Polysaccharide deacetylase</fullName>
    </submittedName>
</protein>
<evidence type="ECO:0000256" key="3">
    <source>
        <dbReference type="SAM" id="Phobius"/>
    </source>
</evidence>
<evidence type="ECO:0000313" key="5">
    <source>
        <dbReference type="EMBL" id="PWE00281.1"/>
    </source>
</evidence>
<dbReference type="CDD" id="cd10918">
    <property type="entry name" value="CE4_NodB_like_5s_6s"/>
    <property type="match status" value="1"/>
</dbReference>
<dbReference type="AlphaFoldDB" id="A0A2U2BB42"/>
<evidence type="ECO:0000313" key="6">
    <source>
        <dbReference type="Proteomes" id="UP000244956"/>
    </source>
</evidence>
<dbReference type="PROSITE" id="PS51677">
    <property type="entry name" value="NODB"/>
    <property type="match status" value="1"/>
</dbReference>
<dbReference type="SUPFAM" id="SSF88713">
    <property type="entry name" value="Glycoside hydrolase/deacetylase"/>
    <property type="match status" value="1"/>
</dbReference>
<keyword evidence="3" id="KW-1133">Transmembrane helix</keyword>
<dbReference type="Pfam" id="PF01522">
    <property type="entry name" value="Polysacc_deac_1"/>
    <property type="match status" value="1"/>
</dbReference>
<gene>
    <name evidence="5" type="ORF">DDZ16_04890</name>
</gene>
<reference evidence="5 6" key="1">
    <citation type="submission" date="2018-05" db="EMBL/GenBank/DDBJ databases">
        <title>Marinilabilia rubrum sp. nov., isolated from saltern sediment.</title>
        <authorList>
            <person name="Zhang R."/>
        </authorList>
    </citation>
    <scope>NUCLEOTIDE SEQUENCE [LARGE SCALE GENOMIC DNA]</scope>
    <source>
        <strain evidence="5 6">WTE16</strain>
    </source>
</reference>
<dbReference type="GO" id="GO:0005576">
    <property type="term" value="C:extracellular region"/>
    <property type="evidence" value="ECO:0007669"/>
    <property type="project" value="UniProtKB-SubCell"/>
</dbReference>
<feature type="transmembrane region" description="Helical" evidence="3">
    <location>
        <begin position="103"/>
        <end position="123"/>
    </location>
</feature>
<evidence type="ECO:0000256" key="1">
    <source>
        <dbReference type="ARBA" id="ARBA00004613"/>
    </source>
</evidence>
<dbReference type="EMBL" id="QEWP01000003">
    <property type="protein sequence ID" value="PWE00281.1"/>
    <property type="molecule type" value="Genomic_DNA"/>
</dbReference>
<organism evidence="5 6">
    <name type="scientific">Marinilabilia rubra</name>
    <dbReference type="NCBI Taxonomy" id="2162893"/>
    <lineage>
        <taxon>Bacteria</taxon>
        <taxon>Pseudomonadati</taxon>
        <taxon>Bacteroidota</taxon>
        <taxon>Bacteroidia</taxon>
        <taxon>Marinilabiliales</taxon>
        <taxon>Marinilabiliaceae</taxon>
        <taxon>Marinilabilia</taxon>
    </lineage>
</organism>
<keyword evidence="3" id="KW-0812">Transmembrane</keyword>
<proteinExistence type="predicted"/>
<comment type="subcellular location">
    <subcellularLocation>
        <location evidence="1">Secreted</location>
    </subcellularLocation>
</comment>
<accession>A0A2U2BB42</accession>
<dbReference type="RefSeq" id="WP_109263321.1">
    <property type="nucleotide sequence ID" value="NZ_QEWP01000003.1"/>
</dbReference>
<dbReference type="InterPro" id="IPR051398">
    <property type="entry name" value="Polysacch_Deacetylase"/>
</dbReference>
<dbReference type="OrthoDB" id="9778320at2"/>
<feature type="domain" description="NodB homology" evidence="4">
    <location>
        <begin position="76"/>
        <end position="298"/>
    </location>
</feature>
<dbReference type="GO" id="GO:0016810">
    <property type="term" value="F:hydrolase activity, acting on carbon-nitrogen (but not peptide) bonds"/>
    <property type="evidence" value="ECO:0007669"/>
    <property type="project" value="InterPro"/>
</dbReference>
<sequence>MRILNKLLFQNIRYSGISAFTRNTLQKRKVTILMFHQPNPVFFEKAILELGKRYNFISFDDFLNFQGGKTEDLPTKSMIITLDDGWKSNFDLLPVIKKLRTPVAIFLMSGLIDTMFLPWFSFVDNRRKKESLKKVSDSGRMAELKHKGFEETREFSERVILNKDEIREMQASGLVTFGSHTLFHPILPKCNDAKASREINLSKENIEAITGIECNLFSFPNGEYSERDIRLCQKAGYKAAVTLDVGFNKSGCDLYRLKRISVPDQGSISELLVKSSGLWAFVKTFLGRQKRTRRHSGL</sequence>
<dbReference type="InterPro" id="IPR011330">
    <property type="entry name" value="Glyco_hydro/deAcase_b/a-brl"/>
</dbReference>
<keyword evidence="2" id="KW-0732">Signal</keyword>
<keyword evidence="3" id="KW-0472">Membrane</keyword>
<evidence type="ECO:0000256" key="2">
    <source>
        <dbReference type="ARBA" id="ARBA00022729"/>
    </source>
</evidence>
<dbReference type="PANTHER" id="PTHR34216">
    <property type="match status" value="1"/>
</dbReference>
<dbReference type="Gene3D" id="3.20.20.370">
    <property type="entry name" value="Glycoside hydrolase/deacetylase"/>
    <property type="match status" value="1"/>
</dbReference>
<evidence type="ECO:0000259" key="4">
    <source>
        <dbReference type="PROSITE" id="PS51677"/>
    </source>
</evidence>
<name>A0A2U2BB42_9BACT</name>
<dbReference type="InterPro" id="IPR002509">
    <property type="entry name" value="NODB_dom"/>
</dbReference>
<comment type="caution">
    <text evidence="5">The sequence shown here is derived from an EMBL/GenBank/DDBJ whole genome shotgun (WGS) entry which is preliminary data.</text>
</comment>
<keyword evidence="6" id="KW-1185">Reference proteome</keyword>
<dbReference type="PANTHER" id="PTHR34216:SF3">
    <property type="entry name" value="POLY-BETA-1,6-N-ACETYL-D-GLUCOSAMINE N-DEACETYLASE"/>
    <property type="match status" value="1"/>
</dbReference>
<dbReference type="GO" id="GO:0005975">
    <property type="term" value="P:carbohydrate metabolic process"/>
    <property type="evidence" value="ECO:0007669"/>
    <property type="project" value="InterPro"/>
</dbReference>